<dbReference type="AlphaFoldDB" id="A0A382B6J4"/>
<dbReference type="Gene3D" id="1.10.760.10">
    <property type="entry name" value="Cytochrome c-like domain"/>
    <property type="match status" value="1"/>
</dbReference>
<dbReference type="InterPro" id="IPR013427">
    <property type="entry name" value="Haem-bd_dom_put"/>
</dbReference>
<keyword evidence="1" id="KW-0349">Heme</keyword>
<dbReference type="GO" id="GO:0009055">
    <property type="term" value="F:electron transfer activity"/>
    <property type="evidence" value="ECO:0007669"/>
    <property type="project" value="InterPro"/>
</dbReference>
<dbReference type="PANTHER" id="PTHR33546:SF1">
    <property type="entry name" value="LARGE, MULTIFUNCTIONAL SECRETED PROTEIN"/>
    <property type="match status" value="1"/>
</dbReference>
<feature type="domain" description="Cytochrome c" evidence="4">
    <location>
        <begin position="277"/>
        <end position="409"/>
    </location>
</feature>
<evidence type="ECO:0000256" key="1">
    <source>
        <dbReference type="ARBA" id="ARBA00022617"/>
    </source>
</evidence>
<dbReference type="InterPro" id="IPR009056">
    <property type="entry name" value="Cyt_c-like_dom"/>
</dbReference>
<feature type="non-terminal residue" evidence="5">
    <location>
        <position position="1"/>
    </location>
</feature>
<dbReference type="InterPro" id="IPR036909">
    <property type="entry name" value="Cyt_c-like_dom_sf"/>
</dbReference>
<dbReference type="GO" id="GO:0046872">
    <property type="term" value="F:metal ion binding"/>
    <property type="evidence" value="ECO:0007669"/>
    <property type="project" value="UniProtKB-KW"/>
</dbReference>
<accession>A0A382B6J4</accession>
<dbReference type="PROSITE" id="PS51007">
    <property type="entry name" value="CYTC"/>
    <property type="match status" value="1"/>
</dbReference>
<proteinExistence type="predicted"/>
<dbReference type="SUPFAM" id="SSF46626">
    <property type="entry name" value="Cytochrome c"/>
    <property type="match status" value="1"/>
</dbReference>
<evidence type="ECO:0000256" key="3">
    <source>
        <dbReference type="ARBA" id="ARBA00023004"/>
    </source>
</evidence>
<evidence type="ECO:0000256" key="2">
    <source>
        <dbReference type="ARBA" id="ARBA00022723"/>
    </source>
</evidence>
<keyword evidence="3" id="KW-0408">Iron</keyword>
<keyword evidence="2" id="KW-0479">Metal-binding</keyword>
<name>A0A382B6J4_9ZZZZ</name>
<dbReference type="SUPFAM" id="SSF48371">
    <property type="entry name" value="ARM repeat"/>
    <property type="match status" value="1"/>
</dbReference>
<gene>
    <name evidence="5" type="ORF">METZ01_LOCUS161737</name>
</gene>
<dbReference type="InterPro" id="IPR016024">
    <property type="entry name" value="ARM-type_fold"/>
</dbReference>
<dbReference type="GO" id="GO:0020037">
    <property type="term" value="F:heme binding"/>
    <property type="evidence" value="ECO:0007669"/>
    <property type="project" value="InterPro"/>
</dbReference>
<dbReference type="InterPro" id="IPR011989">
    <property type="entry name" value="ARM-like"/>
</dbReference>
<dbReference type="Pfam" id="PF00034">
    <property type="entry name" value="Cytochrom_C"/>
    <property type="match status" value="1"/>
</dbReference>
<reference evidence="5" key="1">
    <citation type="submission" date="2018-05" db="EMBL/GenBank/DDBJ databases">
        <authorList>
            <person name="Lanie J.A."/>
            <person name="Ng W.-L."/>
            <person name="Kazmierczak K.M."/>
            <person name="Andrzejewski T.M."/>
            <person name="Davidsen T.M."/>
            <person name="Wayne K.J."/>
            <person name="Tettelin H."/>
            <person name="Glass J.I."/>
            <person name="Rusch D."/>
            <person name="Podicherti R."/>
            <person name="Tsui H.-C.T."/>
            <person name="Winkler M.E."/>
        </authorList>
    </citation>
    <scope>NUCLEOTIDE SEQUENCE</scope>
</reference>
<evidence type="ECO:0000313" key="5">
    <source>
        <dbReference type="EMBL" id="SVB08883.1"/>
    </source>
</evidence>
<dbReference type="Gene3D" id="1.25.10.10">
    <property type="entry name" value="Leucine-rich Repeat Variant"/>
    <property type="match status" value="1"/>
</dbReference>
<dbReference type="PANTHER" id="PTHR33546">
    <property type="entry name" value="LARGE, MULTIFUNCTIONAL SECRETED PROTEIN-RELATED"/>
    <property type="match status" value="1"/>
</dbReference>
<organism evidence="5">
    <name type="scientific">marine metagenome</name>
    <dbReference type="NCBI Taxonomy" id="408172"/>
    <lineage>
        <taxon>unclassified sequences</taxon>
        <taxon>metagenomes</taxon>
        <taxon>ecological metagenomes</taxon>
    </lineage>
</organism>
<protein>
    <recommendedName>
        <fullName evidence="4">Cytochrome c domain-containing protein</fullName>
    </recommendedName>
</protein>
<evidence type="ECO:0000259" key="4">
    <source>
        <dbReference type="PROSITE" id="PS51007"/>
    </source>
</evidence>
<dbReference type="NCBIfam" id="TIGR02603">
    <property type="entry name" value="CxxCH_TIGR02603"/>
    <property type="match status" value="1"/>
</dbReference>
<sequence>KPAWFSLAWLAGRNNDKEIVDALIRSMSSGNVQVIATAADTLRRFHQLTESQVKLLLSHQSPVVQLAGLRAADGFDLQKSIAALAQSGDSLVRQAAQRWLGRSTTWPKLDKQFRTGDLPARRVALAAAMWKWNDTVENGTIPATVRLSPAAKRHLSGFGYVDDTKLNLQTESRKHGFAVGGLSLKDWWKQTASSDPAAPVIQRMIAQSIDDTDDAHRKTAAVFANTLGLDDLAARVPGLAQTRKIKANLAKGAKLSANKAMPPAYQAIDWRSAWKTGDATTGHTLFQQRCVACHDSGQGGGIIGPSLAGIAKRFTPQYLAESVVVPSKDISPNFQTWSITQTNNKEWLGFLSGEDQNRVTLQMMDGSLKAIEKSTIKGKKASATSLMPVGLIMSPNELKHIVKYLSTLKTTSQPKR</sequence>
<dbReference type="EMBL" id="UINC01028244">
    <property type="protein sequence ID" value="SVB08883.1"/>
    <property type="molecule type" value="Genomic_DNA"/>
</dbReference>